<dbReference type="InterPro" id="IPR014730">
    <property type="entry name" value="ETF_a/b_N"/>
</dbReference>
<dbReference type="InterPro" id="IPR014729">
    <property type="entry name" value="Rossmann-like_a/b/a_fold"/>
</dbReference>
<sequence length="261" mass="27851">MNVAVCIKQVPAVSEIKLEKGTNRMLREDVPAVVNLCDKNALEEALRLREKHGGRVMVLTMGPPQAEEALRECVGMGADEAVLLCDDALQGSDTLATSRVLAAAVEKLGGYDLVLCGKQASDGDTGQVGPGIAERLDWAQVTYVNRLKVEDYVLTAERENRDGVEILQAALPAVCTITEKAHAPRHPSIKGKMKSKSVEIRTLSAEDIGLTPDDVGFKGSATQVAGTFSPAVLDTGVRIDAKDGQKGAKVLFETLESLGVW</sequence>
<evidence type="ECO:0000313" key="4">
    <source>
        <dbReference type="Proteomes" id="UP000586254"/>
    </source>
</evidence>
<proteinExistence type="predicted"/>
<dbReference type="InterPro" id="IPR033948">
    <property type="entry name" value="ETF_beta_N"/>
</dbReference>
<dbReference type="GO" id="GO:0009055">
    <property type="term" value="F:electron transfer activity"/>
    <property type="evidence" value="ECO:0007669"/>
    <property type="project" value="InterPro"/>
</dbReference>
<dbReference type="Pfam" id="PF01012">
    <property type="entry name" value="ETF"/>
    <property type="match status" value="1"/>
</dbReference>
<dbReference type="Proteomes" id="UP000586254">
    <property type="component" value="Unassembled WGS sequence"/>
</dbReference>
<dbReference type="InterPro" id="IPR012255">
    <property type="entry name" value="ETF_b"/>
</dbReference>
<dbReference type="PIRSF" id="PIRSF000090">
    <property type="entry name" value="Beta-ETF"/>
    <property type="match status" value="1"/>
</dbReference>
<gene>
    <name evidence="3" type="ORF">H0N91_16505</name>
</gene>
<dbReference type="Gene3D" id="3.40.50.620">
    <property type="entry name" value="HUPs"/>
    <property type="match status" value="1"/>
</dbReference>
<dbReference type="SMART" id="SM00893">
    <property type="entry name" value="ETF"/>
    <property type="match status" value="1"/>
</dbReference>
<reference evidence="3 4" key="1">
    <citation type="submission" date="2020-07" db="EMBL/GenBank/DDBJ databases">
        <title>Organ Donor 1.</title>
        <authorList>
            <person name="Marsh A.J."/>
            <person name="Azcarate-Peril M.A."/>
        </authorList>
    </citation>
    <scope>NUCLEOTIDE SEQUENCE [LARGE SCALE GENOMIC DNA]</scope>
    <source>
        <strain evidence="3 4">AMC0717</strain>
    </source>
</reference>
<comment type="caution">
    <text evidence="3">The sequence shown here is derived from an EMBL/GenBank/DDBJ whole genome shotgun (WGS) entry which is preliminary data.</text>
</comment>
<protein>
    <recommendedName>
        <fullName evidence="1">Electron transfer flavoprotein small subunit</fullName>
    </recommendedName>
</protein>
<name>A0A1I5N8U4_9FIRM</name>
<dbReference type="EMBL" id="JACCKS010000024">
    <property type="protein sequence ID" value="NZA39686.1"/>
    <property type="molecule type" value="Genomic_DNA"/>
</dbReference>
<evidence type="ECO:0000313" key="3">
    <source>
        <dbReference type="EMBL" id="NZA39686.1"/>
    </source>
</evidence>
<accession>A0A1I5N8U4</accession>
<dbReference type="PANTHER" id="PTHR21294:SF17">
    <property type="entry name" value="PROTEIN FIXA"/>
    <property type="match status" value="1"/>
</dbReference>
<evidence type="ECO:0000259" key="2">
    <source>
        <dbReference type="SMART" id="SM00893"/>
    </source>
</evidence>
<dbReference type="CDD" id="cd01714">
    <property type="entry name" value="ETF_beta"/>
    <property type="match status" value="1"/>
</dbReference>
<evidence type="ECO:0000256" key="1">
    <source>
        <dbReference type="ARBA" id="ARBA00042002"/>
    </source>
</evidence>
<dbReference type="SUPFAM" id="SSF52402">
    <property type="entry name" value="Adenine nucleotide alpha hydrolases-like"/>
    <property type="match status" value="1"/>
</dbReference>
<dbReference type="PANTHER" id="PTHR21294">
    <property type="entry name" value="ELECTRON TRANSFER FLAVOPROTEIN BETA-SUBUNIT"/>
    <property type="match status" value="1"/>
</dbReference>
<organism evidence="3 4">
    <name type="scientific">Eubacterium callanderi</name>
    <dbReference type="NCBI Taxonomy" id="53442"/>
    <lineage>
        <taxon>Bacteria</taxon>
        <taxon>Bacillati</taxon>
        <taxon>Bacillota</taxon>
        <taxon>Clostridia</taxon>
        <taxon>Eubacteriales</taxon>
        <taxon>Eubacteriaceae</taxon>
        <taxon>Eubacterium</taxon>
    </lineage>
</organism>
<dbReference type="RefSeq" id="WP_090414137.1">
    <property type="nucleotide sequence ID" value="NZ_DBGDOQ010000036.1"/>
</dbReference>
<feature type="domain" description="Electron transfer flavoprotein alpha/beta-subunit N-terminal" evidence="2">
    <location>
        <begin position="22"/>
        <end position="212"/>
    </location>
</feature>
<dbReference type="AlphaFoldDB" id="A0A1I5N8U4"/>